<accession>A0A9Q0MU04</accession>
<dbReference type="Proteomes" id="UP001151699">
    <property type="component" value="Chromosome X"/>
</dbReference>
<name>A0A9Q0MU04_9DIPT</name>
<feature type="domain" description="MH2" evidence="3">
    <location>
        <begin position="19"/>
        <end position="190"/>
    </location>
</feature>
<comment type="caution">
    <text evidence="4">The sequence shown here is derived from an EMBL/GenBank/DDBJ whole genome shotgun (WGS) entry which is preliminary data.</text>
</comment>
<dbReference type="EMBL" id="WJQU01000003">
    <property type="protein sequence ID" value="KAJ6637928.1"/>
    <property type="molecule type" value="Genomic_DNA"/>
</dbReference>
<dbReference type="Pfam" id="PF03166">
    <property type="entry name" value="MH2"/>
    <property type="match status" value="1"/>
</dbReference>
<dbReference type="AlphaFoldDB" id="A0A9Q0MU04"/>
<evidence type="ECO:0000256" key="2">
    <source>
        <dbReference type="ARBA" id="ARBA00023163"/>
    </source>
</evidence>
<dbReference type="GO" id="GO:0009653">
    <property type="term" value="P:anatomical structure morphogenesis"/>
    <property type="evidence" value="ECO:0007669"/>
    <property type="project" value="TreeGrafter"/>
</dbReference>
<dbReference type="GO" id="GO:0050793">
    <property type="term" value="P:regulation of developmental process"/>
    <property type="evidence" value="ECO:0007669"/>
    <property type="project" value="UniProtKB-ARBA"/>
</dbReference>
<evidence type="ECO:0000313" key="4">
    <source>
        <dbReference type="EMBL" id="KAJ6637928.1"/>
    </source>
</evidence>
<dbReference type="SMART" id="SM00524">
    <property type="entry name" value="DWB"/>
    <property type="match status" value="1"/>
</dbReference>
<dbReference type="InterPro" id="IPR001132">
    <property type="entry name" value="SMAD_dom_Dwarfin-type"/>
</dbReference>
<dbReference type="PANTHER" id="PTHR13703:SF54">
    <property type="entry name" value="MOTHERS AGAINST DECAPENTAPLEGIC HOMOLOG"/>
    <property type="match status" value="1"/>
</dbReference>
<protein>
    <submittedName>
        <fullName evidence="4">Mothers against decapentaplegic like 6</fullName>
    </submittedName>
</protein>
<organism evidence="4 5">
    <name type="scientific">Pseudolycoriella hygida</name>
    <dbReference type="NCBI Taxonomy" id="35572"/>
    <lineage>
        <taxon>Eukaryota</taxon>
        <taxon>Metazoa</taxon>
        <taxon>Ecdysozoa</taxon>
        <taxon>Arthropoda</taxon>
        <taxon>Hexapoda</taxon>
        <taxon>Insecta</taxon>
        <taxon>Pterygota</taxon>
        <taxon>Neoptera</taxon>
        <taxon>Endopterygota</taxon>
        <taxon>Diptera</taxon>
        <taxon>Nematocera</taxon>
        <taxon>Sciaroidea</taxon>
        <taxon>Sciaridae</taxon>
        <taxon>Pseudolycoriella</taxon>
    </lineage>
</organism>
<dbReference type="InterPro" id="IPR017855">
    <property type="entry name" value="SMAD-like_dom_sf"/>
</dbReference>
<dbReference type="GO" id="GO:0030154">
    <property type="term" value="P:cell differentiation"/>
    <property type="evidence" value="ECO:0007669"/>
    <property type="project" value="TreeGrafter"/>
</dbReference>
<dbReference type="GO" id="GO:0006357">
    <property type="term" value="P:regulation of transcription by RNA polymerase II"/>
    <property type="evidence" value="ECO:0007669"/>
    <property type="project" value="TreeGrafter"/>
</dbReference>
<reference evidence="4" key="1">
    <citation type="submission" date="2022-07" db="EMBL/GenBank/DDBJ databases">
        <authorList>
            <person name="Trinca V."/>
            <person name="Uliana J.V.C."/>
            <person name="Torres T.T."/>
            <person name="Ward R.J."/>
            <person name="Monesi N."/>
        </authorList>
    </citation>
    <scope>NUCLEOTIDE SEQUENCE</scope>
    <source>
        <strain evidence="4">HSMRA1968</strain>
        <tissue evidence="4">Whole embryos</tissue>
    </source>
</reference>
<dbReference type="GO" id="GO:0071144">
    <property type="term" value="C:heteromeric SMAD protein complex"/>
    <property type="evidence" value="ECO:0007669"/>
    <property type="project" value="TreeGrafter"/>
</dbReference>
<dbReference type="GO" id="GO:0060395">
    <property type="term" value="P:SMAD protein signal transduction"/>
    <property type="evidence" value="ECO:0007669"/>
    <property type="project" value="TreeGrafter"/>
</dbReference>
<dbReference type="GO" id="GO:0070411">
    <property type="term" value="F:I-SMAD binding"/>
    <property type="evidence" value="ECO:0007669"/>
    <property type="project" value="TreeGrafter"/>
</dbReference>
<sequence>MEDVSQDLLDPDTTSTTGWCQLAYWELSQRVGNLFPVENSAVNVFSEQARGNGMCLSTLAMQRISATPDAVLKARQKIGLGVTLSREADGVWLYNRSSAPVFVHSPTLNDIDTRTLVYRVPPGHCLRAFDHNKAATETFAWPSYLGGSPAGPVDIYSVRISFAKGWGPKYQRQEVTACPCWLEVHLRPCR</sequence>
<keyword evidence="1" id="KW-0805">Transcription regulation</keyword>
<dbReference type="SUPFAM" id="SSF49879">
    <property type="entry name" value="SMAD/FHA domain"/>
    <property type="match status" value="1"/>
</dbReference>
<evidence type="ECO:0000256" key="1">
    <source>
        <dbReference type="ARBA" id="ARBA00023015"/>
    </source>
</evidence>
<evidence type="ECO:0000259" key="3">
    <source>
        <dbReference type="PROSITE" id="PS51076"/>
    </source>
</evidence>
<gene>
    <name evidence="4" type="primary">Smad6</name>
    <name evidence="4" type="ORF">Bhyg_10659</name>
</gene>
<dbReference type="InterPro" id="IPR013790">
    <property type="entry name" value="Dwarfin"/>
</dbReference>
<keyword evidence="5" id="KW-1185">Reference proteome</keyword>
<dbReference type="GO" id="GO:0009791">
    <property type="term" value="P:post-embryonic development"/>
    <property type="evidence" value="ECO:0007669"/>
    <property type="project" value="UniProtKB-ARBA"/>
</dbReference>
<dbReference type="OrthoDB" id="5946219at2759"/>
<evidence type="ECO:0000313" key="5">
    <source>
        <dbReference type="Proteomes" id="UP001151699"/>
    </source>
</evidence>
<dbReference type="Gene3D" id="2.60.200.10">
    <property type="match status" value="1"/>
</dbReference>
<proteinExistence type="predicted"/>
<keyword evidence="2" id="KW-0804">Transcription</keyword>
<dbReference type="InterPro" id="IPR008984">
    <property type="entry name" value="SMAD_FHA_dom_sf"/>
</dbReference>
<dbReference type="GO" id="GO:0051239">
    <property type="term" value="P:regulation of multicellular organismal process"/>
    <property type="evidence" value="ECO:0007669"/>
    <property type="project" value="UniProtKB-ARBA"/>
</dbReference>
<dbReference type="PROSITE" id="PS51076">
    <property type="entry name" value="MH2"/>
    <property type="match status" value="1"/>
</dbReference>
<dbReference type="PANTHER" id="PTHR13703">
    <property type="entry name" value="SMAD"/>
    <property type="match status" value="1"/>
</dbReference>
<dbReference type="GO" id="GO:0140416">
    <property type="term" value="F:transcription regulator inhibitor activity"/>
    <property type="evidence" value="ECO:0007669"/>
    <property type="project" value="TreeGrafter"/>
</dbReference>